<dbReference type="HOGENOM" id="CLU_035981_0_1_7"/>
<protein>
    <submittedName>
        <fullName evidence="8">Membrane protein involved in aromatic hydrocarbon degradation</fullName>
    </submittedName>
</protein>
<evidence type="ECO:0000256" key="2">
    <source>
        <dbReference type="ARBA" id="ARBA00008163"/>
    </source>
</evidence>
<comment type="subcellular location">
    <subcellularLocation>
        <location evidence="1">Cell outer membrane</location>
        <topology evidence="1">Multi-pass membrane protein</topology>
    </subcellularLocation>
</comment>
<organism evidence="8 9">
    <name type="scientific">Maridesulfovibrio hydrothermalis AM13 = DSM 14728</name>
    <dbReference type="NCBI Taxonomy" id="1121451"/>
    <lineage>
        <taxon>Bacteria</taxon>
        <taxon>Pseudomonadati</taxon>
        <taxon>Thermodesulfobacteriota</taxon>
        <taxon>Desulfovibrionia</taxon>
        <taxon>Desulfovibrionales</taxon>
        <taxon>Desulfovibrionaceae</taxon>
        <taxon>Maridesulfovibrio</taxon>
    </lineage>
</organism>
<keyword evidence="7" id="KW-0998">Cell outer membrane</keyword>
<accession>L0RE78</accession>
<dbReference type="GO" id="GO:0015483">
    <property type="term" value="F:long-chain fatty acid transporting porin activity"/>
    <property type="evidence" value="ECO:0007669"/>
    <property type="project" value="TreeGrafter"/>
</dbReference>
<dbReference type="Proteomes" id="UP000010808">
    <property type="component" value="Chromosome"/>
</dbReference>
<dbReference type="Gene3D" id="2.40.160.60">
    <property type="entry name" value="Outer membrane protein transport protein (OMPP1/FadL/TodX)"/>
    <property type="match status" value="1"/>
</dbReference>
<dbReference type="RefSeq" id="WP_015337085.1">
    <property type="nucleotide sequence ID" value="NC_020055.1"/>
</dbReference>
<dbReference type="KEGG" id="dhy:DESAM_22218"/>
<keyword evidence="6" id="KW-0472">Membrane</keyword>
<evidence type="ECO:0000256" key="7">
    <source>
        <dbReference type="ARBA" id="ARBA00023237"/>
    </source>
</evidence>
<dbReference type="GO" id="GO:0009279">
    <property type="term" value="C:cell outer membrane"/>
    <property type="evidence" value="ECO:0007669"/>
    <property type="project" value="UniProtKB-SubCell"/>
</dbReference>
<evidence type="ECO:0000256" key="1">
    <source>
        <dbReference type="ARBA" id="ARBA00004571"/>
    </source>
</evidence>
<dbReference type="EMBL" id="FO203522">
    <property type="protein sequence ID" value="CCO24485.1"/>
    <property type="molecule type" value="Genomic_DNA"/>
</dbReference>
<dbReference type="PATRIC" id="fig|1121451.3.peg.2438"/>
<evidence type="ECO:0000313" key="8">
    <source>
        <dbReference type="EMBL" id="CCO24485.1"/>
    </source>
</evidence>
<evidence type="ECO:0000256" key="5">
    <source>
        <dbReference type="ARBA" id="ARBA00022729"/>
    </source>
</evidence>
<dbReference type="eggNOG" id="COG2067">
    <property type="taxonomic scope" value="Bacteria"/>
</dbReference>
<dbReference type="STRING" id="1121451.DESAM_22218"/>
<name>L0RE78_9BACT</name>
<dbReference type="InterPro" id="IPR005017">
    <property type="entry name" value="OMPP1/FadL/TodX"/>
</dbReference>
<dbReference type="AlphaFoldDB" id="L0RE78"/>
<dbReference type="SUPFAM" id="SSF56935">
    <property type="entry name" value="Porins"/>
    <property type="match status" value="1"/>
</dbReference>
<keyword evidence="5" id="KW-0732">Signal</keyword>
<keyword evidence="4" id="KW-0812">Transmembrane</keyword>
<evidence type="ECO:0000256" key="4">
    <source>
        <dbReference type="ARBA" id="ARBA00022692"/>
    </source>
</evidence>
<dbReference type="PANTHER" id="PTHR35093:SF8">
    <property type="entry name" value="OUTER MEMBRANE PROTEIN NMB0088-RELATED"/>
    <property type="match status" value="1"/>
</dbReference>
<proteinExistence type="inferred from homology"/>
<dbReference type="PANTHER" id="PTHR35093">
    <property type="entry name" value="OUTER MEMBRANE PROTEIN NMB0088-RELATED"/>
    <property type="match status" value="1"/>
</dbReference>
<keyword evidence="3" id="KW-1134">Transmembrane beta strand</keyword>
<reference evidence="8 9" key="1">
    <citation type="submission" date="2012-10" db="EMBL/GenBank/DDBJ databases">
        <authorList>
            <person name="Genoscope - CEA"/>
        </authorList>
    </citation>
    <scope>NUCLEOTIDE SEQUENCE [LARGE SCALE GENOMIC DNA]</scope>
    <source>
        <strain evidence="9">AM13 / DSM 14728</strain>
    </source>
</reference>
<dbReference type="OrthoDB" id="9922at2"/>
<sequence>MRTKFTVCLSILLILAGLAVIPGMGSKAEAAGFALYEWGARGNALGGSLIARADDPSALAWNPAGITQLEGTQMQMGVAVITPKTDITTSFGGTSTKTSMVNNAYFPANVYMTHQINENLWFGLAGFTRFGLGTEYNEDWAGRYSSYNTSIESYSLNPNLAYKFNKYISIAGGLELMKVRADLRKKLDSTGVKDPTTTSTDVDQRIIVNGMTPGFNVGVRITPTEKWSVGLSYRSKMNHKASGSASYNVPASVTSALFNDSEISMAMKTPNMVFFGVAYEPLDNLSLEVDAIWSQWSDYSELTYYFDKATAIGTKDVTVMKKWQDVWRFQVGLEYLPIEDLALRVGYVYDQSPIRKGYEDYMLPTNDRQIISTGLGWTYDSFTVDVSYMYLWMKDRTIKARTDGVLDTKIDNSRTHIVGVSMGFKF</sequence>
<evidence type="ECO:0000256" key="3">
    <source>
        <dbReference type="ARBA" id="ARBA00022452"/>
    </source>
</evidence>
<evidence type="ECO:0000256" key="6">
    <source>
        <dbReference type="ARBA" id="ARBA00023136"/>
    </source>
</evidence>
<keyword evidence="9" id="KW-1185">Reference proteome</keyword>
<evidence type="ECO:0000313" key="9">
    <source>
        <dbReference type="Proteomes" id="UP000010808"/>
    </source>
</evidence>
<gene>
    <name evidence="8" type="ORF">DESAM_22218</name>
</gene>
<dbReference type="Pfam" id="PF03349">
    <property type="entry name" value="Toluene_X"/>
    <property type="match status" value="1"/>
</dbReference>
<comment type="similarity">
    <text evidence="2">Belongs to the OmpP1/FadL family.</text>
</comment>